<protein>
    <recommendedName>
        <fullName evidence="4">Phospholipase B1, membrane-associated-like</fullName>
    </recommendedName>
</protein>
<dbReference type="EMBL" id="JAAOIC020000072">
    <property type="protein sequence ID" value="KAG8033941.1"/>
    <property type="molecule type" value="Genomic_DNA"/>
</dbReference>
<reference evidence="2" key="1">
    <citation type="submission" date="2020-03" db="EMBL/GenBank/DDBJ databases">
        <authorList>
            <person name="Chebbi M.A."/>
            <person name="Drezen J.M."/>
        </authorList>
    </citation>
    <scope>NUCLEOTIDE SEQUENCE</scope>
    <source>
        <tissue evidence="2">Whole body</tissue>
    </source>
</reference>
<evidence type="ECO:0000256" key="1">
    <source>
        <dbReference type="SAM" id="SignalP"/>
    </source>
</evidence>
<evidence type="ECO:0000313" key="2">
    <source>
        <dbReference type="EMBL" id="KAG8033941.1"/>
    </source>
</evidence>
<dbReference type="OrthoDB" id="10265800at2759"/>
<evidence type="ECO:0008006" key="4">
    <source>
        <dbReference type="Google" id="ProtNLM"/>
    </source>
</evidence>
<feature type="chain" id="PRO_5035165676" description="Phospholipase B1, membrane-associated-like" evidence="1">
    <location>
        <begin position="19"/>
        <end position="258"/>
    </location>
</feature>
<comment type="caution">
    <text evidence="2">The sequence shown here is derived from an EMBL/GenBank/DDBJ whole genome shotgun (WGS) entry which is preliminary data.</text>
</comment>
<dbReference type="InterPro" id="IPR001087">
    <property type="entry name" value="GDSL"/>
</dbReference>
<proteinExistence type="predicted"/>
<name>A0A8J5QNY7_9HYME</name>
<dbReference type="Proteomes" id="UP000729913">
    <property type="component" value="Unassembled WGS sequence"/>
</dbReference>
<gene>
    <name evidence="2" type="ORF">G9C98_008422</name>
</gene>
<reference evidence="2" key="2">
    <citation type="submission" date="2021-04" db="EMBL/GenBank/DDBJ databases">
        <title>Genome-wide patterns of bracovirus chromosomal integration into multiple host tissues during parasitism.</title>
        <authorList>
            <person name="Chebbi M.A.C."/>
        </authorList>
    </citation>
    <scope>NUCLEOTIDE SEQUENCE</scope>
    <source>
        <tissue evidence="2">Whole body</tissue>
    </source>
</reference>
<dbReference type="PANTHER" id="PTHR21325">
    <property type="entry name" value="PHOSPHOLIPASE B, PLB1"/>
    <property type="match status" value="1"/>
</dbReference>
<evidence type="ECO:0000313" key="3">
    <source>
        <dbReference type="Proteomes" id="UP000729913"/>
    </source>
</evidence>
<accession>A0A8J5QNY7</accession>
<keyword evidence="1" id="KW-0732">Signal</keyword>
<dbReference type="PANTHER" id="PTHR21325:SF31">
    <property type="entry name" value="GH22081P-RELATED"/>
    <property type="match status" value="1"/>
</dbReference>
<dbReference type="Pfam" id="PF00657">
    <property type="entry name" value="Lipase_GDSL"/>
    <property type="match status" value="1"/>
</dbReference>
<dbReference type="InterPro" id="IPR038885">
    <property type="entry name" value="PLB1"/>
</dbReference>
<sequence length="258" mass="29596">MYKSELFIIVVLLPYVLPQNWQFVDTIRKLFISGRSEIDYIGIKYPMVRDGVRRQRSISKAVPFPCDTSIGRDDLQYLSSCKEANKKRLSQKIGQCYAAGSSNPDLLCTAKLNVAFPVAATEDALHQAKILVKRIKSNRKIDVKKHWKLITIFFGANDICSGQCYDPKGFSSSRYAWHLRRALDYLKMNLPRTLVNLVPTIVANMLWNNMFQPVGNKSHDRMLKVMEEVVCPTEKNPYIFTNVNSKRYYKTGSQDGEI</sequence>
<dbReference type="AlphaFoldDB" id="A0A8J5QNY7"/>
<keyword evidence="3" id="KW-1185">Reference proteome</keyword>
<feature type="signal peptide" evidence="1">
    <location>
        <begin position="1"/>
        <end position="18"/>
    </location>
</feature>
<dbReference type="GO" id="GO:0006644">
    <property type="term" value="P:phospholipid metabolic process"/>
    <property type="evidence" value="ECO:0007669"/>
    <property type="project" value="TreeGrafter"/>
</dbReference>
<dbReference type="GO" id="GO:0004620">
    <property type="term" value="F:phospholipase activity"/>
    <property type="evidence" value="ECO:0007669"/>
    <property type="project" value="InterPro"/>
</dbReference>
<organism evidence="2 3">
    <name type="scientific">Cotesia typhae</name>
    <dbReference type="NCBI Taxonomy" id="2053667"/>
    <lineage>
        <taxon>Eukaryota</taxon>
        <taxon>Metazoa</taxon>
        <taxon>Ecdysozoa</taxon>
        <taxon>Arthropoda</taxon>
        <taxon>Hexapoda</taxon>
        <taxon>Insecta</taxon>
        <taxon>Pterygota</taxon>
        <taxon>Neoptera</taxon>
        <taxon>Endopterygota</taxon>
        <taxon>Hymenoptera</taxon>
        <taxon>Apocrita</taxon>
        <taxon>Ichneumonoidea</taxon>
        <taxon>Braconidae</taxon>
        <taxon>Microgastrinae</taxon>
        <taxon>Cotesia</taxon>
    </lineage>
</organism>